<gene>
    <name evidence="1" type="ORF">SCULI_v1c01370</name>
</gene>
<accession>W6A5R6</accession>
<dbReference type="STRING" id="1276246.SCULI_v1c01370"/>
<keyword evidence="2" id="KW-1185">Reference proteome</keyword>
<dbReference type="Proteomes" id="UP000019267">
    <property type="component" value="Chromosome"/>
</dbReference>
<protein>
    <submittedName>
        <fullName evidence="1">Uncharacterized protein</fullName>
    </submittedName>
</protein>
<dbReference type="EMBL" id="CP006681">
    <property type="protein sequence ID" value="AHI52478.1"/>
    <property type="molecule type" value="Genomic_DNA"/>
</dbReference>
<dbReference type="PATRIC" id="fig|1276246.3.peg.137"/>
<dbReference type="RefSeq" id="WP_025362723.1">
    <property type="nucleotide sequence ID" value="NZ_CP006681.1"/>
</dbReference>
<reference evidence="1 2" key="1">
    <citation type="journal article" date="2014" name="Genome Biol. Evol.">
        <title>Molecular evolution of the substrate utilization strategies and putative virulence factors in mosquito-associated Spiroplasma species.</title>
        <authorList>
            <person name="Chang T.H."/>
            <person name="Lo W.S."/>
            <person name="Ku C."/>
            <person name="Chen L.L."/>
            <person name="Kuo C.H."/>
        </authorList>
    </citation>
    <scope>NUCLEOTIDE SEQUENCE [LARGE SCALE GENOMIC DNA]</scope>
    <source>
        <strain evidence="1">AES-1</strain>
    </source>
</reference>
<name>W6A5R6_9MOLU</name>
<proteinExistence type="predicted"/>
<dbReference type="AlphaFoldDB" id="W6A5R6"/>
<dbReference type="OrthoDB" id="390989at2"/>
<dbReference type="KEGG" id="scq:SCULI_v1c01370"/>
<evidence type="ECO:0000313" key="2">
    <source>
        <dbReference type="Proteomes" id="UP000019267"/>
    </source>
</evidence>
<evidence type="ECO:0000313" key="1">
    <source>
        <dbReference type="EMBL" id="AHI52478.1"/>
    </source>
</evidence>
<organism evidence="1 2">
    <name type="scientific">Spiroplasma culicicola AES-1</name>
    <dbReference type="NCBI Taxonomy" id="1276246"/>
    <lineage>
        <taxon>Bacteria</taxon>
        <taxon>Bacillati</taxon>
        <taxon>Mycoplasmatota</taxon>
        <taxon>Mollicutes</taxon>
        <taxon>Entomoplasmatales</taxon>
        <taxon>Spiroplasmataceae</taxon>
        <taxon>Spiroplasma</taxon>
    </lineage>
</organism>
<sequence>MSNQIKNVSDISDEEFIESFTAKQKYRKKENINDLLYLSKQVVQVFIYPLTTLNGKKLIEGLRIGENKINLMATTIDKVISIKAYLSDIQDYDLVESLDPLNPLEQLMRVTDTINFFTDEIKELDYECLYLLTKEKITENNLNDLKQYIGKIITPSIDETGMEMSFSSLEEFSSSFKTSPIRVVLSEPIKSKIKEIHITSPKGTLIGNIKPVDENGRFPELLAKKGTEIFPKLCFPFQIAPVVSIVDYWSSDQIIPLNDIFEFLDSKNIKHDEEFSLADFLVLGEEGDYPTIHFNHASKIEIRSTGREANIGRWVSYQAGGCYVTDAYDERDYIGTEEFNLENGIKSIQINCAFQGQGPIHNLHSKIGPSGRNIKDMSCDITEGSVSKKTTAFETLLKMLTETFWKDYEFKGATESKKNNNGEWELKIKDEKIYELLEKYAGQDRYAVTTNLWLSWKKINIDKVNANLKIVKRIENTITMLSGYIKSNFSINKGDNDDYKILLPFYFELQNKIDNPIGMINYTDIKVKLKSNYFEFTETGIKLKDNCISRNLVHKLEYNHYAFPEMTNMIETASIPSSMPLDQQTANGEYSKYQVKCFSNQELDIEKLKNHYGSGNINFNPLSSNKIVNNGEFEFEVPVTIEEIKLSSFYGYGLWRINLIDENNNSYKLGLKLFDKNDSTISYINLIL</sequence>
<dbReference type="HOGENOM" id="CLU_400025_0_0_14"/>